<dbReference type="AlphaFoldDB" id="A0A7C4TFX1"/>
<evidence type="ECO:0000313" key="2">
    <source>
        <dbReference type="EMBL" id="HGV96863.1"/>
    </source>
</evidence>
<proteinExistence type="predicted"/>
<dbReference type="SUPFAM" id="SSF50494">
    <property type="entry name" value="Trypsin-like serine proteases"/>
    <property type="match status" value="1"/>
</dbReference>
<sequence length="269" mass="29476">MNDISSIIESIRESILVIKLPNQGRGSGFFVNDKGLFITNKHTVEIDTFIKIKLSNNQEAEAIVVYADNDIDFAFCLADNIQSKPIPIGNSDGTKEGEPVIAIGHPYGYDFTVSKGIISCKKRKVKGINYIQTDVPINPGNSGGPLINANGEVIGINTWVVGEADNMRFAIPINSVKGVLDYLNSIHEKLPSMYYCPVCGYLSDEFIKTSKAEYCKNCGAQKLEKKREPEPEVSEPPVQKVKVGLKVCPKCKTANESSANFCKNCGSKF</sequence>
<dbReference type="InterPro" id="IPR038587">
    <property type="entry name" value="Ribosomal_eL40_sf"/>
</dbReference>
<dbReference type="InterPro" id="IPR059113">
    <property type="entry name" value="Znf_ribbon"/>
</dbReference>
<dbReference type="EMBL" id="DTGZ01000017">
    <property type="protein sequence ID" value="HGV96863.1"/>
    <property type="molecule type" value="Genomic_DNA"/>
</dbReference>
<accession>A0A7C4TFX1</accession>
<dbReference type="InterPro" id="IPR001940">
    <property type="entry name" value="Peptidase_S1C"/>
</dbReference>
<keyword evidence="2" id="KW-0645">Protease</keyword>
<keyword evidence="2" id="KW-0378">Hydrolase</keyword>
<evidence type="ECO:0000259" key="1">
    <source>
        <dbReference type="Pfam" id="PF13248"/>
    </source>
</evidence>
<name>A0A7C4TFX1_UNCW3</name>
<dbReference type="GO" id="GO:0004252">
    <property type="term" value="F:serine-type endopeptidase activity"/>
    <property type="evidence" value="ECO:0007669"/>
    <property type="project" value="InterPro"/>
</dbReference>
<organism evidence="2">
    <name type="scientific">candidate division WOR-3 bacterium</name>
    <dbReference type="NCBI Taxonomy" id="2052148"/>
    <lineage>
        <taxon>Bacteria</taxon>
        <taxon>Bacteria division WOR-3</taxon>
    </lineage>
</organism>
<dbReference type="Gene3D" id="2.40.10.120">
    <property type="match status" value="1"/>
</dbReference>
<dbReference type="PANTHER" id="PTHR22939:SF129">
    <property type="entry name" value="SERINE PROTEASE HTRA2, MITOCHONDRIAL"/>
    <property type="match status" value="1"/>
</dbReference>
<gene>
    <name evidence="2" type="ORF">ENV60_01000</name>
</gene>
<dbReference type="Pfam" id="PF13365">
    <property type="entry name" value="Trypsin_2"/>
    <property type="match status" value="1"/>
</dbReference>
<dbReference type="Gene3D" id="4.10.1060.50">
    <property type="match status" value="1"/>
</dbReference>
<dbReference type="GO" id="GO:0006508">
    <property type="term" value="P:proteolysis"/>
    <property type="evidence" value="ECO:0007669"/>
    <property type="project" value="UniProtKB-KW"/>
</dbReference>
<protein>
    <submittedName>
        <fullName evidence="2">Trypsin-like serine protease</fullName>
    </submittedName>
</protein>
<dbReference type="PANTHER" id="PTHR22939">
    <property type="entry name" value="SERINE PROTEASE FAMILY S1C HTRA-RELATED"/>
    <property type="match status" value="1"/>
</dbReference>
<feature type="domain" description="Putative zinc-ribbon" evidence="1">
    <location>
        <begin position="246"/>
        <end position="269"/>
    </location>
</feature>
<dbReference type="PRINTS" id="PR00834">
    <property type="entry name" value="PROTEASES2C"/>
</dbReference>
<dbReference type="Pfam" id="PF13248">
    <property type="entry name" value="Zn_ribbon_3"/>
    <property type="match status" value="1"/>
</dbReference>
<dbReference type="InterPro" id="IPR009003">
    <property type="entry name" value="Peptidase_S1_PA"/>
</dbReference>
<reference evidence="2" key="1">
    <citation type="journal article" date="2020" name="mSystems">
        <title>Genome- and Community-Level Interaction Insights into Carbon Utilization and Element Cycling Functions of Hydrothermarchaeota in Hydrothermal Sediment.</title>
        <authorList>
            <person name="Zhou Z."/>
            <person name="Liu Y."/>
            <person name="Xu W."/>
            <person name="Pan J."/>
            <person name="Luo Z.H."/>
            <person name="Li M."/>
        </authorList>
    </citation>
    <scope>NUCLEOTIDE SEQUENCE [LARGE SCALE GENOMIC DNA]</scope>
    <source>
        <strain evidence="2">SpSt-774</strain>
    </source>
</reference>
<comment type="caution">
    <text evidence="2">The sequence shown here is derived from an EMBL/GenBank/DDBJ whole genome shotgun (WGS) entry which is preliminary data.</text>
</comment>